<name>A0A5C5WMX6_9PLAN</name>
<proteinExistence type="predicted"/>
<dbReference type="InterPro" id="IPR013424">
    <property type="entry name" value="Ice-binding_C"/>
</dbReference>
<comment type="caution">
    <text evidence="3">The sequence shown here is derived from an EMBL/GenBank/DDBJ whole genome shotgun (WGS) entry which is preliminary data.</text>
</comment>
<keyword evidence="1" id="KW-0732">Signal</keyword>
<evidence type="ECO:0000313" key="4">
    <source>
        <dbReference type="Proteomes" id="UP000317243"/>
    </source>
</evidence>
<dbReference type="Gene3D" id="2.60.120.380">
    <property type="match status" value="1"/>
</dbReference>
<dbReference type="OrthoDB" id="9757536at2"/>
<evidence type="ECO:0000259" key="2">
    <source>
        <dbReference type="Pfam" id="PF07589"/>
    </source>
</evidence>
<dbReference type="Pfam" id="PF07589">
    <property type="entry name" value="PEP-CTERM"/>
    <property type="match status" value="1"/>
</dbReference>
<feature type="domain" description="Ice-binding protein C-terminal" evidence="2">
    <location>
        <begin position="191"/>
        <end position="215"/>
    </location>
</feature>
<protein>
    <recommendedName>
        <fullName evidence="2">Ice-binding protein C-terminal domain-containing protein</fullName>
    </recommendedName>
</protein>
<keyword evidence="4" id="KW-1185">Reference proteome</keyword>
<gene>
    <name evidence="3" type="ORF">KOR42_30540</name>
</gene>
<evidence type="ECO:0000313" key="3">
    <source>
        <dbReference type="EMBL" id="TWT52186.1"/>
    </source>
</evidence>
<feature type="chain" id="PRO_5022690212" description="Ice-binding protein C-terminal domain-containing protein" evidence="1">
    <location>
        <begin position="21"/>
        <end position="221"/>
    </location>
</feature>
<evidence type="ECO:0000256" key="1">
    <source>
        <dbReference type="SAM" id="SignalP"/>
    </source>
</evidence>
<sequence precursor="true">MKKFMAAWSIFMMMGMLSHAEAGFFSFRGEFEADDTVQLFNFTLNSTSNVTLQSFGYGGGVQADGNVVSAGGFDPILYLFDSSGNVIDFNDDGGFPAVNFDPTTGSSYDVYMEILGLAAGDYIVALSQYDNFLNGGLGGNLSDGFAFTGDPEFTQKFTGNSSGKFWDVDGFARNGEFAFDIIGVDSASLQSVPEPSSLALVTLGLASAGVIRRKRRNQANA</sequence>
<reference evidence="3 4" key="1">
    <citation type="submission" date="2019-02" db="EMBL/GenBank/DDBJ databases">
        <title>Deep-cultivation of Planctomycetes and their phenomic and genomic characterization uncovers novel biology.</title>
        <authorList>
            <person name="Wiegand S."/>
            <person name="Jogler M."/>
            <person name="Boedeker C."/>
            <person name="Pinto D."/>
            <person name="Vollmers J."/>
            <person name="Rivas-Marin E."/>
            <person name="Kohn T."/>
            <person name="Peeters S.H."/>
            <person name="Heuer A."/>
            <person name="Rast P."/>
            <person name="Oberbeckmann S."/>
            <person name="Bunk B."/>
            <person name="Jeske O."/>
            <person name="Meyerdierks A."/>
            <person name="Storesund J.E."/>
            <person name="Kallscheuer N."/>
            <person name="Luecker S."/>
            <person name="Lage O.M."/>
            <person name="Pohl T."/>
            <person name="Merkel B.J."/>
            <person name="Hornburger P."/>
            <person name="Mueller R.-W."/>
            <person name="Bruemmer F."/>
            <person name="Labrenz M."/>
            <person name="Spormann A.M."/>
            <person name="Op Den Camp H."/>
            <person name="Overmann J."/>
            <person name="Amann R."/>
            <person name="Jetten M.S.M."/>
            <person name="Mascher T."/>
            <person name="Medema M.H."/>
            <person name="Devos D.P."/>
            <person name="Kaster A.-K."/>
            <person name="Ovreas L."/>
            <person name="Rohde M."/>
            <person name="Galperin M.Y."/>
            <person name="Jogler C."/>
        </authorList>
    </citation>
    <scope>NUCLEOTIDE SEQUENCE [LARGE SCALE GENOMIC DNA]</scope>
    <source>
        <strain evidence="3 4">KOR42</strain>
    </source>
</reference>
<feature type="signal peptide" evidence="1">
    <location>
        <begin position="1"/>
        <end position="20"/>
    </location>
</feature>
<dbReference type="RefSeq" id="WP_146510550.1">
    <property type="nucleotide sequence ID" value="NZ_SIHI01000007.1"/>
</dbReference>
<dbReference type="Proteomes" id="UP000317243">
    <property type="component" value="Unassembled WGS sequence"/>
</dbReference>
<dbReference type="AlphaFoldDB" id="A0A5C5WMX6"/>
<dbReference type="NCBIfam" id="TIGR02595">
    <property type="entry name" value="PEP_CTERM"/>
    <property type="match status" value="1"/>
</dbReference>
<accession>A0A5C5WMX6</accession>
<organism evidence="3 4">
    <name type="scientific">Thalassoglobus neptunius</name>
    <dbReference type="NCBI Taxonomy" id="1938619"/>
    <lineage>
        <taxon>Bacteria</taxon>
        <taxon>Pseudomonadati</taxon>
        <taxon>Planctomycetota</taxon>
        <taxon>Planctomycetia</taxon>
        <taxon>Planctomycetales</taxon>
        <taxon>Planctomycetaceae</taxon>
        <taxon>Thalassoglobus</taxon>
    </lineage>
</organism>
<dbReference type="EMBL" id="SIHI01000007">
    <property type="protein sequence ID" value="TWT52186.1"/>
    <property type="molecule type" value="Genomic_DNA"/>
</dbReference>
<dbReference type="NCBIfam" id="NF038127">
    <property type="entry name" value="FDP_fam"/>
    <property type="match status" value="1"/>
</dbReference>